<keyword evidence="2" id="KW-1185">Reference proteome</keyword>
<gene>
    <name evidence="1" type="ORF">SYV04_04235</name>
</gene>
<dbReference type="PROSITE" id="PS51257">
    <property type="entry name" value="PROKAR_LIPOPROTEIN"/>
    <property type="match status" value="1"/>
</dbReference>
<dbReference type="EMBL" id="JAXIVS010000001">
    <property type="protein sequence ID" value="MDY7225574.1"/>
    <property type="molecule type" value="Genomic_DNA"/>
</dbReference>
<accession>A0ABU5GWL2</accession>
<evidence type="ECO:0000313" key="1">
    <source>
        <dbReference type="EMBL" id="MDY7225574.1"/>
    </source>
</evidence>
<organism evidence="1 2">
    <name type="scientific">Hyalangium rubrum</name>
    <dbReference type="NCBI Taxonomy" id="3103134"/>
    <lineage>
        <taxon>Bacteria</taxon>
        <taxon>Pseudomonadati</taxon>
        <taxon>Myxococcota</taxon>
        <taxon>Myxococcia</taxon>
        <taxon>Myxococcales</taxon>
        <taxon>Cystobacterineae</taxon>
        <taxon>Archangiaceae</taxon>
        <taxon>Hyalangium</taxon>
    </lineage>
</organism>
<dbReference type="NCBIfam" id="TIGR02269">
    <property type="entry name" value="TIGR02269 family lipoprotein"/>
    <property type="match status" value="1"/>
</dbReference>
<reference evidence="1 2" key="1">
    <citation type="submission" date="2023-12" db="EMBL/GenBank/DDBJ databases">
        <title>the genome sequence of Hyalangium sp. s54d21.</title>
        <authorList>
            <person name="Zhang X."/>
        </authorList>
    </citation>
    <scope>NUCLEOTIDE SEQUENCE [LARGE SCALE GENOMIC DNA]</scope>
    <source>
        <strain evidence="2">s54d21</strain>
    </source>
</reference>
<evidence type="ECO:0000313" key="2">
    <source>
        <dbReference type="Proteomes" id="UP001291309"/>
    </source>
</evidence>
<keyword evidence="1" id="KW-0449">Lipoprotein</keyword>
<comment type="caution">
    <text evidence="1">The sequence shown here is derived from an EMBL/GenBank/DDBJ whole genome shotgun (WGS) entry which is preliminary data.</text>
</comment>
<protein>
    <submittedName>
        <fullName evidence="1">TIGR02269 family lipoprotein</fullName>
    </submittedName>
</protein>
<dbReference type="RefSeq" id="WP_321544281.1">
    <property type="nucleotide sequence ID" value="NZ_JAXIVS010000001.1"/>
</dbReference>
<sequence length="235" mass="26268">MSKLHRLWPLVCGALVACATTQPLVDEGGEASVPLLSFEEACGEEGSLLAVCGAEQCAVYRCRDVAEEPLSGRVVRARGTGFGRGSGLANRYWGSAQGPLKNTQAVFIIPWGPRSQQELSPGQKLLQEDTKTKRTQVYERHHIFPREFEEWFEERGIDIDQYTLPLEVEKHRDIHRGAQGGPWNAAWRRYVEKNQGALKPDVMKYAGQLIYEFELFGVVVPYRPRGIPPPAVGGY</sequence>
<dbReference type="Proteomes" id="UP001291309">
    <property type="component" value="Unassembled WGS sequence"/>
</dbReference>
<dbReference type="InterPro" id="IPR011755">
    <property type="entry name" value="CHP02269_MYXXA"/>
</dbReference>
<proteinExistence type="predicted"/>
<dbReference type="Pfam" id="PF09533">
    <property type="entry name" value="DUF2380"/>
    <property type="match status" value="1"/>
</dbReference>
<name>A0ABU5GWL2_9BACT</name>